<sequence length="134" mass="14374">MNTEEAQPMASTHDTPFNFQFIDLSQFAHRVAASLVVGPPSANGNLEITTTDDHRGMGWVDFPTAVLPIPGGTLYYNSWLELDSVTCTIIVDVQGTAFSIVFYLGTMNSPVAVFAAACSDAGPQAQPWGSFVWG</sequence>
<accession>A0A067PTR9</accession>
<dbReference type="EMBL" id="KL197728">
    <property type="protein sequence ID" value="KDQ54682.1"/>
    <property type="molecule type" value="Genomic_DNA"/>
</dbReference>
<name>A0A067PTR9_9AGAM</name>
<keyword evidence="2" id="KW-1185">Reference proteome</keyword>
<dbReference type="HOGENOM" id="CLU_1896513_0_0_1"/>
<proteinExistence type="predicted"/>
<gene>
    <name evidence="1" type="ORF">JAAARDRAFT_401635</name>
</gene>
<dbReference type="AlphaFoldDB" id="A0A067PTR9"/>
<organism evidence="1 2">
    <name type="scientific">Jaapia argillacea MUCL 33604</name>
    <dbReference type="NCBI Taxonomy" id="933084"/>
    <lineage>
        <taxon>Eukaryota</taxon>
        <taxon>Fungi</taxon>
        <taxon>Dikarya</taxon>
        <taxon>Basidiomycota</taxon>
        <taxon>Agaricomycotina</taxon>
        <taxon>Agaricomycetes</taxon>
        <taxon>Agaricomycetidae</taxon>
        <taxon>Jaapiales</taxon>
        <taxon>Jaapiaceae</taxon>
        <taxon>Jaapia</taxon>
    </lineage>
</organism>
<protein>
    <submittedName>
        <fullName evidence="1">Uncharacterized protein</fullName>
    </submittedName>
</protein>
<reference evidence="2" key="1">
    <citation type="journal article" date="2014" name="Proc. Natl. Acad. Sci. U.S.A.">
        <title>Extensive sampling of basidiomycete genomes demonstrates inadequacy of the white-rot/brown-rot paradigm for wood decay fungi.</title>
        <authorList>
            <person name="Riley R."/>
            <person name="Salamov A.A."/>
            <person name="Brown D.W."/>
            <person name="Nagy L.G."/>
            <person name="Floudas D."/>
            <person name="Held B.W."/>
            <person name="Levasseur A."/>
            <person name="Lombard V."/>
            <person name="Morin E."/>
            <person name="Otillar R."/>
            <person name="Lindquist E.A."/>
            <person name="Sun H."/>
            <person name="LaButti K.M."/>
            <person name="Schmutz J."/>
            <person name="Jabbour D."/>
            <person name="Luo H."/>
            <person name="Baker S.E."/>
            <person name="Pisabarro A.G."/>
            <person name="Walton J.D."/>
            <person name="Blanchette R.A."/>
            <person name="Henrissat B."/>
            <person name="Martin F."/>
            <person name="Cullen D."/>
            <person name="Hibbett D.S."/>
            <person name="Grigoriev I.V."/>
        </authorList>
    </citation>
    <scope>NUCLEOTIDE SEQUENCE [LARGE SCALE GENOMIC DNA]</scope>
    <source>
        <strain evidence="2">MUCL 33604</strain>
    </source>
</reference>
<evidence type="ECO:0000313" key="2">
    <source>
        <dbReference type="Proteomes" id="UP000027265"/>
    </source>
</evidence>
<dbReference type="InParanoid" id="A0A067PTR9"/>
<dbReference type="Proteomes" id="UP000027265">
    <property type="component" value="Unassembled WGS sequence"/>
</dbReference>
<evidence type="ECO:0000313" key="1">
    <source>
        <dbReference type="EMBL" id="KDQ54682.1"/>
    </source>
</evidence>